<dbReference type="AlphaFoldDB" id="A0AAV6RQM3"/>
<sequence>MFPGGQETLMVKPTHSSEVPEVEASRMDEIPQEVPNLDQHLQTLRDLLSLVTVPASVEVEGTTSMSVWTRRQLSTERKFKAAVPELLNCMLAAESLPQHCCHQCKTVNAVVSMSAADSSPNTNLLLWPRPKLYHHARKADCLGYYQWSI</sequence>
<gene>
    <name evidence="2" type="ORF">JOB18_002166</name>
</gene>
<proteinExistence type="predicted"/>
<dbReference type="EMBL" id="JAGKHQ010000010">
    <property type="protein sequence ID" value="KAG7506297.1"/>
    <property type="molecule type" value="Genomic_DNA"/>
</dbReference>
<name>A0AAV6RQM3_SOLSE</name>
<feature type="region of interest" description="Disordered" evidence="1">
    <location>
        <begin position="1"/>
        <end position="22"/>
    </location>
</feature>
<organism evidence="2 3">
    <name type="scientific">Solea senegalensis</name>
    <name type="common">Senegalese sole</name>
    <dbReference type="NCBI Taxonomy" id="28829"/>
    <lineage>
        <taxon>Eukaryota</taxon>
        <taxon>Metazoa</taxon>
        <taxon>Chordata</taxon>
        <taxon>Craniata</taxon>
        <taxon>Vertebrata</taxon>
        <taxon>Euteleostomi</taxon>
        <taxon>Actinopterygii</taxon>
        <taxon>Neopterygii</taxon>
        <taxon>Teleostei</taxon>
        <taxon>Neoteleostei</taxon>
        <taxon>Acanthomorphata</taxon>
        <taxon>Carangaria</taxon>
        <taxon>Pleuronectiformes</taxon>
        <taxon>Pleuronectoidei</taxon>
        <taxon>Soleidae</taxon>
        <taxon>Solea</taxon>
    </lineage>
</organism>
<evidence type="ECO:0000313" key="2">
    <source>
        <dbReference type="EMBL" id="KAG7506297.1"/>
    </source>
</evidence>
<dbReference type="Proteomes" id="UP000693946">
    <property type="component" value="Linkage Group LG18"/>
</dbReference>
<accession>A0AAV6RQM3</accession>
<evidence type="ECO:0000313" key="3">
    <source>
        <dbReference type="Proteomes" id="UP000693946"/>
    </source>
</evidence>
<evidence type="ECO:0000256" key="1">
    <source>
        <dbReference type="SAM" id="MobiDB-lite"/>
    </source>
</evidence>
<comment type="caution">
    <text evidence="2">The sequence shown here is derived from an EMBL/GenBank/DDBJ whole genome shotgun (WGS) entry which is preliminary data.</text>
</comment>
<reference evidence="2 3" key="1">
    <citation type="journal article" date="2021" name="Sci. Rep.">
        <title>Chromosome anchoring in Senegalese sole (Solea senegalensis) reveals sex-associated markers and genome rearrangements in flatfish.</title>
        <authorList>
            <person name="Guerrero-Cozar I."/>
            <person name="Gomez-Garrido J."/>
            <person name="Berbel C."/>
            <person name="Martinez-Blanch J.F."/>
            <person name="Alioto T."/>
            <person name="Claros M.G."/>
            <person name="Gagnaire P.A."/>
            <person name="Manchado M."/>
        </authorList>
    </citation>
    <scope>NUCLEOTIDE SEQUENCE [LARGE SCALE GENOMIC DNA]</scope>
    <source>
        <strain evidence="2">Sse05_10M</strain>
    </source>
</reference>
<protein>
    <submittedName>
        <fullName evidence="2">Uncharacterized protein</fullName>
    </submittedName>
</protein>
<keyword evidence="3" id="KW-1185">Reference proteome</keyword>